<keyword evidence="1" id="KW-0134">Cell wall</keyword>
<keyword evidence="7" id="KW-0812">Transmembrane</keyword>
<evidence type="ECO:0000256" key="1">
    <source>
        <dbReference type="ARBA" id="ARBA00022512"/>
    </source>
</evidence>
<keyword evidence="3 8" id="KW-0732">Signal</keyword>
<evidence type="ECO:0000256" key="7">
    <source>
        <dbReference type="SAM" id="Phobius"/>
    </source>
</evidence>
<evidence type="ECO:0000256" key="8">
    <source>
        <dbReference type="SAM" id="SignalP"/>
    </source>
</evidence>
<evidence type="ECO:0000256" key="6">
    <source>
        <dbReference type="SAM" id="MobiDB-lite"/>
    </source>
</evidence>
<gene>
    <name evidence="10" type="ORF">GCM10010249_31800</name>
</gene>
<feature type="transmembrane region" description="Helical" evidence="7">
    <location>
        <begin position="403"/>
        <end position="424"/>
    </location>
</feature>
<feature type="signal peptide" evidence="8">
    <location>
        <begin position="1"/>
        <end position="29"/>
    </location>
</feature>
<dbReference type="Proteomes" id="UP000654123">
    <property type="component" value="Unassembled WGS sequence"/>
</dbReference>
<comment type="caution">
    <text evidence="10">The sequence shown here is derived from an EMBL/GenBank/DDBJ whole genome shotgun (WGS) entry which is preliminary data.</text>
</comment>
<dbReference type="NCBIfam" id="TIGR01167">
    <property type="entry name" value="LPXTG_anchor"/>
    <property type="match status" value="1"/>
</dbReference>
<keyword evidence="2" id="KW-0964">Secreted</keyword>
<evidence type="ECO:0000256" key="2">
    <source>
        <dbReference type="ARBA" id="ARBA00022525"/>
    </source>
</evidence>
<feature type="region of interest" description="Disordered" evidence="6">
    <location>
        <begin position="27"/>
        <end position="54"/>
    </location>
</feature>
<feature type="compositionally biased region" description="Low complexity" evidence="6">
    <location>
        <begin position="372"/>
        <end position="394"/>
    </location>
</feature>
<keyword evidence="11" id="KW-1185">Reference proteome</keyword>
<evidence type="ECO:0000256" key="5">
    <source>
        <dbReference type="SAM" id="Coils"/>
    </source>
</evidence>
<protein>
    <recommendedName>
        <fullName evidence="9">Gram-positive cocci surface proteins LPxTG domain-containing protein</fullName>
    </recommendedName>
</protein>
<evidence type="ECO:0000256" key="4">
    <source>
        <dbReference type="ARBA" id="ARBA00023088"/>
    </source>
</evidence>
<dbReference type="AlphaFoldDB" id="A0A918B316"/>
<feature type="coiled-coil region" evidence="5">
    <location>
        <begin position="184"/>
        <end position="211"/>
    </location>
</feature>
<proteinExistence type="predicted"/>
<feature type="chain" id="PRO_5036710864" description="Gram-positive cocci surface proteins LPxTG domain-containing protein" evidence="8">
    <location>
        <begin position="30"/>
        <end position="433"/>
    </location>
</feature>
<keyword evidence="4" id="KW-0572">Peptidoglycan-anchor</keyword>
<feature type="compositionally biased region" description="Pro residues" evidence="6">
    <location>
        <begin position="359"/>
        <end position="371"/>
    </location>
</feature>
<organism evidence="10 11">
    <name type="scientific">Streptomyces roseolilacinus</name>
    <dbReference type="NCBI Taxonomy" id="66904"/>
    <lineage>
        <taxon>Bacteria</taxon>
        <taxon>Bacillati</taxon>
        <taxon>Actinomycetota</taxon>
        <taxon>Actinomycetes</taxon>
        <taxon>Kitasatosporales</taxon>
        <taxon>Streptomycetaceae</taxon>
        <taxon>Streptomyces</taxon>
    </lineage>
</organism>
<keyword evidence="7" id="KW-1133">Transmembrane helix</keyword>
<dbReference type="RefSeq" id="WP_189534284.1">
    <property type="nucleotide sequence ID" value="NZ_BMSV01000006.1"/>
</dbReference>
<accession>A0A918B316</accession>
<feature type="region of interest" description="Disordered" evidence="6">
    <location>
        <begin position="355"/>
        <end position="394"/>
    </location>
</feature>
<sequence>MKTRRTLATAVAAAVIAPVALLAASPASAATVTPPPARPAVSASPSPDTFGKGPSVADLEKAVAEARKAYDAAVAAKEAAYKELEKALDGPTAESLAYDAAKKEADAATAAHTAAVKALDEAKAKLAGLGGTATPEERAAAEKAVKDAQAAADAAATAKTAADGKLDAAGDAYDDMRVAAARAYSLTQQAVEKARTDLAAAEKALADAKKDEEDDGMCEGDDALVAELTGLPAKVTAGTTVDLTVRVTNDTDEAVDRAYGQILLAPGGKELASLFDLQYATSASAKWRDVDSWGVAVNVGALKSGAHADFRLRLKPAASLKDWSGRIEVSGWYERGDDCGANTTLKAHKFQVVAAPVASPSPTPSPTPSSGPSPQGGTTTTPVGTTTTTTTAGTLAKTGSSDALHGLALASGTAVLLGAGAVFATRRRRATDA</sequence>
<evidence type="ECO:0000313" key="10">
    <source>
        <dbReference type="EMBL" id="GGQ10933.1"/>
    </source>
</evidence>
<evidence type="ECO:0000259" key="9">
    <source>
        <dbReference type="PROSITE" id="PS50847"/>
    </source>
</evidence>
<feature type="domain" description="Gram-positive cocci surface proteins LPxTG" evidence="9">
    <location>
        <begin position="395"/>
        <end position="433"/>
    </location>
</feature>
<evidence type="ECO:0000313" key="11">
    <source>
        <dbReference type="Proteomes" id="UP000654123"/>
    </source>
</evidence>
<dbReference type="InterPro" id="IPR019931">
    <property type="entry name" value="LPXTG_anchor"/>
</dbReference>
<dbReference type="InterPro" id="IPR006311">
    <property type="entry name" value="TAT_signal"/>
</dbReference>
<feature type="coiled-coil region" evidence="5">
    <location>
        <begin position="56"/>
        <end position="87"/>
    </location>
</feature>
<keyword evidence="7" id="KW-0472">Membrane</keyword>
<reference evidence="10" key="1">
    <citation type="journal article" date="2014" name="Int. J. Syst. Evol. Microbiol.">
        <title>Complete genome sequence of Corynebacterium casei LMG S-19264T (=DSM 44701T), isolated from a smear-ripened cheese.</title>
        <authorList>
            <consortium name="US DOE Joint Genome Institute (JGI-PGF)"/>
            <person name="Walter F."/>
            <person name="Albersmeier A."/>
            <person name="Kalinowski J."/>
            <person name="Ruckert C."/>
        </authorList>
    </citation>
    <scope>NUCLEOTIDE SEQUENCE</scope>
    <source>
        <strain evidence="10">JCM 4335</strain>
    </source>
</reference>
<keyword evidence="5" id="KW-0175">Coiled coil</keyword>
<reference evidence="10" key="2">
    <citation type="submission" date="2020-09" db="EMBL/GenBank/DDBJ databases">
        <authorList>
            <person name="Sun Q."/>
            <person name="Ohkuma M."/>
        </authorList>
    </citation>
    <scope>NUCLEOTIDE SEQUENCE</scope>
    <source>
        <strain evidence="10">JCM 4335</strain>
    </source>
</reference>
<name>A0A918B316_9ACTN</name>
<dbReference type="PROSITE" id="PS50847">
    <property type="entry name" value="GRAM_POS_ANCHORING"/>
    <property type="match status" value="1"/>
</dbReference>
<dbReference type="EMBL" id="BMSV01000006">
    <property type="protein sequence ID" value="GGQ10933.1"/>
    <property type="molecule type" value="Genomic_DNA"/>
</dbReference>
<dbReference type="PROSITE" id="PS51318">
    <property type="entry name" value="TAT"/>
    <property type="match status" value="1"/>
</dbReference>
<evidence type="ECO:0000256" key="3">
    <source>
        <dbReference type="ARBA" id="ARBA00022729"/>
    </source>
</evidence>